<accession>A0ABX8UY41</accession>
<dbReference type="Proteomes" id="UP000826462">
    <property type="component" value="Chromosome 2"/>
</dbReference>
<dbReference type="InterPro" id="IPR019180">
    <property type="entry name" value="Oxidoreductase-like_N"/>
</dbReference>
<evidence type="ECO:0000313" key="3">
    <source>
        <dbReference type="EMBL" id="QYD72267.1"/>
    </source>
</evidence>
<evidence type="ECO:0000256" key="1">
    <source>
        <dbReference type="SAM" id="MobiDB-lite"/>
    </source>
</evidence>
<proteinExistence type="predicted"/>
<dbReference type="InterPro" id="IPR039251">
    <property type="entry name" value="OXLD1"/>
</dbReference>
<reference evidence="3 4" key="1">
    <citation type="submission" date="2021-07" db="EMBL/GenBank/DDBJ databases">
        <title>Paraburkholderia edwinii protects Aspergillus sp. from phenazines by acting as a toxin sponge.</title>
        <authorList>
            <person name="Dahlstrom K.M."/>
            <person name="Newman D.K."/>
        </authorList>
    </citation>
    <scope>NUCLEOTIDE SEQUENCE [LARGE SCALE GENOMIC DNA]</scope>
    <source>
        <strain evidence="3 4">Pe01</strain>
    </source>
</reference>
<gene>
    <name evidence="3" type="ORF">KZJ38_35610</name>
</gene>
<evidence type="ECO:0000259" key="2">
    <source>
        <dbReference type="Pfam" id="PF09791"/>
    </source>
</evidence>
<dbReference type="EMBL" id="CP080096">
    <property type="protein sequence ID" value="QYD72267.1"/>
    <property type="molecule type" value="Genomic_DNA"/>
</dbReference>
<dbReference type="PANTHER" id="PTHR21193:SF3">
    <property type="entry name" value="OXIDOREDUCTASE-LIKE DOMAIN-CONTAINING PROTEIN 1"/>
    <property type="match status" value="1"/>
</dbReference>
<name>A0ABX8UY41_9BURK</name>
<feature type="domain" description="Oxidoreductase-like" evidence="2">
    <location>
        <begin position="23"/>
        <end position="62"/>
    </location>
</feature>
<keyword evidence="4" id="KW-1185">Reference proteome</keyword>
<sequence>MNAGASRSRRQTTPTVRDDDPRPEPPVRPSADDCCRSGCDPCVFDLYNEALERYHAALAAWEKRHGPRAR</sequence>
<protein>
    <submittedName>
        <fullName evidence="3">Oxidoreductase-like domain-containing protein</fullName>
    </submittedName>
</protein>
<feature type="compositionally biased region" description="Basic and acidic residues" evidence="1">
    <location>
        <begin position="16"/>
        <end position="33"/>
    </location>
</feature>
<dbReference type="Pfam" id="PF09791">
    <property type="entry name" value="Oxidored-like"/>
    <property type="match status" value="1"/>
</dbReference>
<dbReference type="PANTHER" id="PTHR21193">
    <property type="entry name" value="OXIDOREDUCTASE-LIKE DOMAIN-CONTAINING PROTEIN 1"/>
    <property type="match status" value="1"/>
</dbReference>
<organism evidence="3 4">
    <name type="scientific">Paraburkholderia edwinii</name>
    <dbReference type="NCBI Taxonomy" id="2861782"/>
    <lineage>
        <taxon>Bacteria</taxon>
        <taxon>Pseudomonadati</taxon>
        <taxon>Pseudomonadota</taxon>
        <taxon>Betaproteobacteria</taxon>
        <taxon>Burkholderiales</taxon>
        <taxon>Burkholderiaceae</taxon>
        <taxon>Paraburkholderia</taxon>
    </lineage>
</organism>
<evidence type="ECO:0000313" key="4">
    <source>
        <dbReference type="Proteomes" id="UP000826462"/>
    </source>
</evidence>
<feature type="region of interest" description="Disordered" evidence="1">
    <location>
        <begin position="1"/>
        <end position="33"/>
    </location>
</feature>